<evidence type="ECO:0000256" key="6">
    <source>
        <dbReference type="ARBA" id="ARBA00022703"/>
    </source>
</evidence>
<keyword evidence="6" id="KW-0053">Apoptosis</keyword>
<evidence type="ECO:0000256" key="4">
    <source>
        <dbReference type="ARBA" id="ARBA00020338"/>
    </source>
</evidence>
<feature type="region of interest" description="Disordered" evidence="10">
    <location>
        <begin position="1"/>
        <end position="69"/>
    </location>
</feature>
<dbReference type="Pfam" id="PF17820">
    <property type="entry name" value="PDZ_6"/>
    <property type="match status" value="1"/>
</dbReference>
<evidence type="ECO:0000313" key="13">
    <source>
        <dbReference type="Proteomes" id="UP000019384"/>
    </source>
</evidence>
<keyword evidence="7" id="KW-0677">Repeat</keyword>
<dbReference type="PRINTS" id="PR00834">
    <property type="entry name" value="PROTEASES2C"/>
</dbReference>
<comment type="similarity">
    <text evidence="3">Belongs to the peptidase S1C family.</text>
</comment>
<dbReference type="InterPro" id="IPR001940">
    <property type="entry name" value="Peptidase_S1C"/>
</dbReference>
<comment type="function">
    <text evidence="1">Nuclear serine protease which mediates apoptosis.</text>
</comment>
<evidence type="ECO:0000313" key="12">
    <source>
        <dbReference type="EMBL" id="CDK29684.1"/>
    </source>
</evidence>
<dbReference type="GeneID" id="34523055"/>
<keyword evidence="8" id="KW-0378">Hydrolase</keyword>
<evidence type="ECO:0000256" key="5">
    <source>
        <dbReference type="ARBA" id="ARBA00021524"/>
    </source>
</evidence>
<dbReference type="Gene3D" id="2.30.42.10">
    <property type="match status" value="1"/>
</dbReference>
<evidence type="ECO:0000259" key="11">
    <source>
        <dbReference type="SMART" id="SM00228"/>
    </source>
</evidence>
<keyword evidence="13" id="KW-1185">Reference proteome</keyword>
<dbReference type="CDD" id="cd06786">
    <property type="entry name" value="cpPDZ1_ScNma111-like"/>
    <property type="match status" value="1"/>
</dbReference>
<dbReference type="SMART" id="SM00228">
    <property type="entry name" value="PDZ"/>
    <property type="match status" value="1"/>
</dbReference>
<dbReference type="AlphaFoldDB" id="W6MSJ5"/>
<keyword evidence="9" id="KW-0539">Nucleus</keyword>
<gene>
    <name evidence="12" type="ORF">KUCA_T00005677001</name>
</gene>
<evidence type="ECO:0000256" key="10">
    <source>
        <dbReference type="SAM" id="MobiDB-lite"/>
    </source>
</evidence>
<dbReference type="InterPro" id="IPR025926">
    <property type="entry name" value="PDZ-like_dom"/>
</dbReference>
<sequence length="996" mass="110382">MDHTSSNIPSKRGHELDQNSQNSAVQKNKRQDVYKNSAMDIDEDIDGSDDQLDSHSDIGSPSYSQQGHHVDNDSIWQKTVEKVVKSVVSIHFAQTANFDSEPSLVSEATGFVVDSVRGLILTNRHVVGAGPFVGYAVFDNHEECEVKPIYRDPVHDFGFLQFDPKGIKYMEVQDLELRPELAKVGCEIRVIGNDSGEKLSILAGFISRLDRNSPDYGGMTFNDFNTEYIQAAASASGGSSGSPVVNIDGNVVALQAGGSTESSTDFFLPVYRVSRALKCIQNGEPVTRGSIQVQWALKPFDKCQRLGLRQDTEKRMREKFPALNGLLVAEVVLPQGPADTLIREGDCLISINNIDISTFITVDDILDSSVGKVINVTIQRGGEDISCECVVGNLHDITPDRYLTVAGASFNSVSYQMARLYDIPVKGVFLNDASGSFLFDENERVGWILDLVDEKETPDLDTFIEIMKQIPDETWVSIQCRHLTDLHVPRTSVACIRRRWNPEMRMATRNDTTGLWDFETLQEHPLPPKTIVPHNAKFIDIPTDLEGCASMVRSFALVGSTIPFPLDAYPGVRGKTYGLVVDAAKGYLVVSRYAIPHDMVDIHVTIAESIVVPGKVIFLHPSKGYAIVKYDPSLVLAPVTTPKFSKTPLLRGDKVIFVGYNMNYRVVTDETKVSDVACLGVPSNPTAPRYRGTNLEGLQIDSNLSSQCGSGVLCDTDGTVRALWLTYLGERTGDCDAVYRLGLDITEINPIIEELSNGRVPDLRMIDAEFTTISIAVARVRGVPEEWIQKMEEDDSGKDRLQFIMVLRSSAQLSGKPSVNLVAGDTVLAINGKRVSRFRDLDVMHTSQEMTFTVVRRTEIIDVVVESEPLDSFNTNQVVFWAGACIQAPHHGVRQLMRNIPSGVYCSASTSGSPSRQYVIGITNFITHVNEQPTPDLDSFLKVVRTVEDNTYCKLRIVSFDNVPFAQTLKVNYHYYPTVEFKKDANGDWKEQEHKP</sequence>
<feature type="domain" description="PDZ" evidence="11">
    <location>
        <begin position="304"/>
        <end position="382"/>
    </location>
</feature>
<evidence type="ECO:0000256" key="8">
    <source>
        <dbReference type="ARBA" id="ARBA00022825"/>
    </source>
</evidence>
<name>W6MSJ5_9ASCO</name>
<dbReference type="InterPro" id="IPR041489">
    <property type="entry name" value="PDZ_6"/>
</dbReference>
<comment type="subcellular location">
    <subcellularLocation>
        <location evidence="2">Nucleus</location>
    </subcellularLocation>
</comment>
<dbReference type="SUPFAM" id="SSF50156">
    <property type="entry name" value="PDZ domain-like"/>
    <property type="match status" value="3"/>
</dbReference>
<dbReference type="OrthoDB" id="4217619at2759"/>
<dbReference type="InterPro" id="IPR036034">
    <property type="entry name" value="PDZ_sf"/>
</dbReference>
<dbReference type="PANTHER" id="PTHR46366:SF8">
    <property type="entry name" value="PRO-APOPTOTIC SERINE PROTEASE NMA111"/>
    <property type="match status" value="1"/>
</dbReference>
<keyword evidence="8" id="KW-0645">Protease</keyword>
<reference evidence="12" key="2">
    <citation type="submission" date="2014-02" db="EMBL/GenBank/DDBJ databases">
        <title>Complete DNA sequence of /Kuraishia capsulata/ illustrates novel genomic features among budding yeasts (/Saccharomycotina/).</title>
        <authorList>
            <person name="Morales L."/>
            <person name="Noel B."/>
            <person name="Porcel B."/>
            <person name="Marcet-Houben M."/>
            <person name="Hullo M-F."/>
            <person name="Sacerdot C."/>
            <person name="Tekaia F."/>
            <person name="Leh-Louis V."/>
            <person name="Despons L."/>
            <person name="Khanna V."/>
            <person name="Aury J-M."/>
            <person name="Barbe V."/>
            <person name="Couloux A."/>
            <person name="Labadie K."/>
            <person name="Pelletier E."/>
            <person name="Souciet J-L."/>
            <person name="Boekhout T."/>
            <person name="Gabaldon T."/>
            <person name="Wincker P."/>
            <person name="Dujon B."/>
        </authorList>
    </citation>
    <scope>NUCLEOTIDE SEQUENCE</scope>
    <source>
        <strain evidence="12">CBS 1993</strain>
    </source>
</reference>
<proteinExistence type="inferred from homology"/>
<keyword evidence="8" id="KW-0720">Serine protease</keyword>
<dbReference type="GO" id="GO:0005634">
    <property type="term" value="C:nucleus"/>
    <property type="evidence" value="ECO:0007669"/>
    <property type="project" value="UniProtKB-SubCell"/>
</dbReference>
<dbReference type="InterPro" id="IPR009003">
    <property type="entry name" value="Peptidase_S1_PA"/>
</dbReference>
<evidence type="ECO:0000256" key="9">
    <source>
        <dbReference type="ARBA" id="ARBA00023242"/>
    </source>
</evidence>
<dbReference type="Gene3D" id="2.40.10.120">
    <property type="match status" value="2"/>
</dbReference>
<dbReference type="Pfam" id="PF13365">
    <property type="entry name" value="Trypsin_2"/>
    <property type="match status" value="1"/>
</dbReference>
<dbReference type="GO" id="GO:0004252">
    <property type="term" value="F:serine-type endopeptidase activity"/>
    <property type="evidence" value="ECO:0007669"/>
    <property type="project" value="EnsemblFungi"/>
</dbReference>
<dbReference type="RefSeq" id="XP_022461667.1">
    <property type="nucleotide sequence ID" value="XM_022601263.1"/>
</dbReference>
<dbReference type="GO" id="GO:0006629">
    <property type="term" value="P:lipid metabolic process"/>
    <property type="evidence" value="ECO:0007669"/>
    <property type="project" value="EnsemblFungi"/>
</dbReference>
<protein>
    <recommendedName>
        <fullName evidence="4">Pro-apoptotic serine protease NMA111</fullName>
    </recommendedName>
    <alternativeName>
        <fullName evidence="5">Pro-apoptotic serine protease nma111</fullName>
    </alternativeName>
</protein>
<dbReference type="HOGENOM" id="CLU_003212_0_0_1"/>
<accession>W6MSJ5</accession>
<feature type="compositionally biased region" description="Acidic residues" evidence="10">
    <location>
        <begin position="40"/>
        <end position="51"/>
    </location>
</feature>
<evidence type="ECO:0000256" key="3">
    <source>
        <dbReference type="ARBA" id="ARBA00010541"/>
    </source>
</evidence>
<dbReference type="GO" id="GO:0120174">
    <property type="term" value="P:stress-induced homeostatically regulated protein degradation pathway"/>
    <property type="evidence" value="ECO:0007669"/>
    <property type="project" value="EnsemblFungi"/>
</dbReference>
<dbReference type="GO" id="GO:0006915">
    <property type="term" value="P:apoptotic process"/>
    <property type="evidence" value="ECO:0007669"/>
    <property type="project" value="UniProtKB-KW"/>
</dbReference>
<evidence type="ECO:0000256" key="1">
    <source>
        <dbReference type="ARBA" id="ARBA00002558"/>
    </source>
</evidence>
<dbReference type="PANTHER" id="PTHR46366">
    <property type="entry name" value="PRO-APOPTOTIC SERINE PROTEASE NMA111"/>
    <property type="match status" value="1"/>
</dbReference>
<dbReference type="SUPFAM" id="SSF50494">
    <property type="entry name" value="Trypsin-like serine proteases"/>
    <property type="match status" value="2"/>
</dbReference>
<dbReference type="InterPro" id="IPR001478">
    <property type="entry name" value="PDZ"/>
</dbReference>
<dbReference type="STRING" id="1382522.W6MSJ5"/>
<reference evidence="12" key="1">
    <citation type="submission" date="2013-12" db="EMBL/GenBank/DDBJ databases">
        <authorList>
            <person name="Genoscope - CEA"/>
        </authorList>
    </citation>
    <scope>NUCLEOTIDE SEQUENCE</scope>
    <source>
        <strain evidence="12">CBS 1993</strain>
    </source>
</reference>
<dbReference type="EMBL" id="HG793131">
    <property type="protein sequence ID" value="CDK29684.1"/>
    <property type="molecule type" value="Genomic_DNA"/>
</dbReference>
<dbReference type="CDD" id="cd06719">
    <property type="entry name" value="PDZ2-4_Nma111p-like"/>
    <property type="match status" value="1"/>
</dbReference>
<dbReference type="Proteomes" id="UP000019384">
    <property type="component" value="Unassembled WGS sequence"/>
</dbReference>
<evidence type="ECO:0000256" key="7">
    <source>
        <dbReference type="ARBA" id="ARBA00022737"/>
    </source>
</evidence>
<evidence type="ECO:0000256" key="2">
    <source>
        <dbReference type="ARBA" id="ARBA00004123"/>
    </source>
</evidence>
<dbReference type="GO" id="GO:0034605">
    <property type="term" value="P:cellular response to heat"/>
    <property type="evidence" value="ECO:0007669"/>
    <property type="project" value="EnsemblFungi"/>
</dbReference>
<organism evidence="12 13">
    <name type="scientific">Kuraishia capsulata CBS 1993</name>
    <dbReference type="NCBI Taxonomy" id="1382522"/>
    <lineage>
        <taxon>Eukaryota</taxon>
        <taxon>Fungi</taxon>
        <taxon>Dikarya</taxon>
        <taxon>Ascomycota</taxon>
        <taxon>Saccharomycotina</taxon>
        <taxon>Pichiomycetes</taxon>
        <taxon>Pichiales</taxon>
        <taxon>Pichiaceae</taxon>
        <taxon>Kuraishia</taxon>
    </lineage>
</organism>
<feature type="compositionally biased region" description="Polar residues" evidence="10">
    <location>
        <begin position="57"/>
        <end position="67"/>
    </location>
</feature>
<dbReference type="Pfam" id="PF12812">
    <property type="entry name" value="PDZ_1"/>
    <property type="match status" value="2"/>
</dbReference>